<dbReference type="EMBL" id="KN823277">
    <property type="protein sequence ID" value="KIO18562.1"/>
    <property type="molecule type" value="Genomic_DNA"/>
</dbReference>
<reference evidence="1 2" key="1">
    <citation type="submission" date="2014-04" db="EMBL/GenBank/DDBJ databases">
        <authorList>
            <consortium name="DOE Joint Genome Institute"/>
            <person name="Kuo A."/>
            <person name="Girlanda M."/>
            <person name="Perotto S."/>
            <person name="Kohler A."/>
            <person name="Nagy L.G."/>
            <person name="Floudas D."/>
            <person name="Copeland A."/>
            <person name="Barry K.W."/>
            <person name="Cichocki N."/>
            <person name="Veneault-Fourrey C."/>
            <person name="LaButti K."/>
            <person name="Lindquist E.A."/>
            <person name="Lipzen A."/>
            <person name="Lundell T."/>
            <person name="Morin E."/>
            <person name="Murat C."/>
            <person name="Sun H."/>
            <person name="Tunlid A."/>
            <person name="Henrissat B."/>
            <person name="Grigoriev I.V."/>
            <person name="Hibbett D.S."/>
            <person name="Martin F."/>
            <person name="Nordberg H.P."/>
            <person name="Cantor M.N."/>
            <person name="Hua S.X."/>
        </authorList>
    </citation>
    <scope>NUCLEOTIDE SEQUENCE [LARGE SCALE GENOMIC DNA]</scope>
    <source>
        <strain evidence="1 2">MUT 4182</strain>
    </source>
</reference>
<feature type="non-terminal residue" evidence="1">
    <location>
        <position position="1"/>
    </location>
</feature>
<reference evidence="2" key="2">
    <citation type="submission" date="2015-01" db="EMBL/GenBank/DDBJ databases">
        <title>Evolutionary Origins and Diversification of the Mycorrhizal Mutualists.</title>
        <authorList>
            <consortium name="DOE Joint Genome Institute"/>
            <consortium name="Mycorrhizal Genomics Consortium"/>
            <person name="Kohler A."/>
            <person name="Kuo A."/>
            <person name="Nagy L.G."/>
            <person name="Floudas D."/>
            <person name="Copeland A."/>
            <person name="Barry K.W."/>
            <person name="Cichocki N."/>
            <person name="Veneault-Fourrey C."/>
            <person name="LaButti K."/>
            <person name="Lindquist E.A."/>
            <person name="Lipzen A."/>
            <person name="Lundell T."/>
            <person name="Morin E."/>
            <person name="Murat C."/>
            <person name="Riley R."/>
            <person name="Ohm R."/>
            <person name="Sun H."/>
            <person name="Tunlid A."/>
            <person name="Henrissat B."/>
            <person name="Grigoriev I.V."/>
            <person name="Hibbett D.S."/>
            <person name="Martin F."/>
        </authorList>
    </citation>
    <scope>NUCLEOTIDE SEQUENCE [LARGE SCALE GENOMIC DNA]</scope>
    <source>
        <strain evidence="2">MUT 4182</strain>
    </source>
</reference>
<sequence length="51" mass="5604">IAGVGAEVISTRHISRLLTRLEEPVKAGLHYDTVVWAASALIGVHYSRRFS</sequence>
<name>A0A0C3LAP8_9AGAM</name>
<keyword evidence="2" id="KW-1185">Reference proteome</keyword>
<dbReference type="HOGENOM" id="CLU_3112256_0_0_1"/>
<proteinExistence type="predicted"/>
<dbReference type="Proteomes" id="UP000054248">
    <property type="component" value="Unassembled WGS sequence"/>
</dbReference>
<accession>A0A0C3LAP8</accession>
<evidence type="ECO:0000313" key="1">
    <source>
        <dbReference type="EMBL" id="KIO18562.1"/>
    </source>
</evidence>
<gene>
    <name evidence="1" type="ORF">M407DRAFT_246447</name>
</gene>
<protein>
    <submittedName>
        <fullName evidence="1">Uncharacterized protein</fullName>
    </submittedName>
</protein>
<dbReference type="AlphaFoldDB" id="A0A0C3LAP8"/>
<organism evidence="1 2">
    <name type="scientific">Tulasnella calospora MUT 4182</name>
    <dbReference type="NCBI Taxonomy" id="1051891"/>
    <lineage>
        <taxon>Eukaryota</taxon>
        <taxon>Fungi</taxon>
        <taxon>Dikarya</taxon>
        <taxon>Basidiomycota</taxon>
        <taxon>Agaricomycotina</taxon>
        <taxon>Agaricomycetes</taxon>
        <taxon>Cantharellales</taxon>
        <taxon>Tulasnellaceae</taxon>
        <taxon>Tulasnella</taxon>
    </lineage>
</organism>
<evidence type="ECO:0000313" key="2">
    <source>
        <dbReference type="Proteomes" id="UP000054248"/>
    </source>
</evidence>